<dbReference type="Pfam" id="PF03372">
    <property type="entry name" value="Exo_endo_phos"/>
    <property type="match status" value="1"/>
</dbReference>
<name>A0A9W7MTP6_HIBTR</name>
<accession>A0A9W7MTP6</accession>
<protein>
    <recommendedName>
        <fullName evidence="1">Endonuclease/exonuclease/phosphatase domain-containing protein</fullName>
    </recommendedName>
</protein>
<dbReference type="EMBL" id="BSYR01000053">
    <property type="protein sequence ID" value="GMJ08906.1"/>
    <property type="molecule type" value="Genomic_DNA"/>
</dbReference>
<dbReference type="Proteomes" id="UP001165190">
    <property type="component" value="Unassembled WGS sequence"/>
</dbReference>
<organism evidence="2 3">
    <name type="scientific">Hibiscus trionum</name>
    <name type="common">Flower of an hour</name>
    <dbReference type="NCBI Taxonomy" id="183268"/>
    <lineage>
        <taxon>Eukaryota</taxon>
        <taxon>Viridiplantae</taxon>
        <taxon>Streptophyta</taxon>
        <taxon>Embryophyta</taxon>
        <taxon>Tracheophyta</taxon>
        <taxon>Spermatophyta</taxon>
        <taxon>Magnoliopsida</taxon>
        <taxon>eudicotyledons</taxon>
        <taxon>Gunneridae</taxon>
        <taxon>Pentapetalae</taxon>
        <taxon>rosids</taxon>
        <taxon>malvids</taxon>
        <taxon>Malvales</taxon>
        <taxon>Malvaceae</taxon>
        <taxon>Malvoideae</taxon>
        <taxon>Hibiscus</taxon>
    </lineage>
</organism>
<sequence>MVALFEPRVSGRLANHIISRFGFANSYRMEAHGFSGGLWLLWNDEVEVEILQIFNQFISSRCCKDDSSLWVYFTDVYASPHGAKQKHLWNQLLQLDPRDDVPWIVGRDFNVILSHEERLEGSKSSVRGSRLFAKFLFTSGLNDLGYQGPPFTWARRNVQECLDRCLVNAQWLSTFPMARVLYLDFLGSDHRPMCVQFSNPVTDITQQPFRFIAAWQDHPDFQNFLQPQWVESRGLVQNLKNFRSEVQHWNKETFGQIGHRKKRLLARLRGIDRALQ</sequence>
<dbReference type="OrthoDB" id="1001832at2759"/>
<keyword evidence="3" id="KW-1185">Reference proteome</keyword>
<evidence type="ECO:0000259" key="1">
    <source>
        <dbReference type="Pfam" id="PF03372"/>
    </source>
</evidence>
<dbReference type="AlphaFoldDB" id="A0A9W7MTP6"/>
<proteinExistence type="predicted"/>
<comment type="caution">
    <text evidence="2">The sequence shown here is derived from an EMBL/GenBank/DDBJ whole genome shotgun (WGS) entry which is preliminary data.</text>
</comment>
<evidence type="ECO:0000313" key="2">
    <source>
        <dbReference type="EMBL" id="GMJ08906.1"/>
    </source>
</evidence>
<reference evidence="2" key="1">
    <citation type="submission" date="2023-05" db="EMBL/GenBank/DDBJ databases">
        <title>Genome and transcriptome analyses reveal genes involved in the formation of fine ridges on petal epidermal cells in Hibiscus trionum.</title>
        <authorList>
            <person name="Koshimizu S."/>
            <person name="Masuda S."/>
            <person name="Ishii T."/>
            <person name="Shirasu K."/>
            <person name="Hoshino A."/>
            <person name="Arita M."/>
        </authorList>
    </citation>
    <scope>NUCLEOTIDE SEQUENCE</scope>
    <source>
        <strain evidence="2">Hamamatsu line</strain>
    </source>
</reference>
<evidence type="ECO:0000313" key="3">
    <source>
        <dbReference type="Proteomes" id="UP001165190"/>
    </source>
</evidence>
<feature type="domain" description="Endonuclease/exonuclease/phosphatase" evidence="1">
    <location>
        <begin position="35"/>
        <end position="190"/>
    </location>
</feature>
<dbReference type="SUPFAM" id="SSF56219">
    <property type="entry name" value="DNase I-like"/>
    <property type="match status" value="1"/>
</dbReference>
<dbReference type="PANTHER" id="PTHR33710">
    <property type="entry name" value="BNAC02G09200D PROTEIN"/>
    <property type="match status" value="1"/>
</dbReference>
<gene>
    <name evidence="2" type="ORF">HRI_004559800</name>
</gene>
<dbReference type="Gene3D" id="3.60.10.10">
    <property type="entry name" value="Endonuclease/exonuclease/phosphatase"/>
    <property type="match status" value="1"/>
</dbReference>
<dbReference type="PANTHER" id="PTHR33710:SF77">
    <property type="entry name" value="DNASE I-LIKE SUPERFAMILY PROTEIN"/>
    <property type="match status" value="1"/>
</dbReference>
<dbReference type="InterPro" id="IPR036691">
    <property type="entry name" value="Endo/exonu/phosph_ase_sf"/>
</dbReference>
<dbReference type="GO" id="GO:0003824">
    <property type="term" value="F:catalytic activity"/>
    <property type="evidence" value="ECO:0007669"/>
    <property type="project" value="InterPro"/>
</dbReference>
<dbReference type="InterPro" id="IPR005135">
    <property type="entry name" value="Endo/exonuclease/phosphatase"/>
</dbReference>